<evidence type="ECO:0000313" key="1">
    <source>
        <dbReference type="EMBL" id="GFH23705.1"/>
    </source>
</evidence>
<name>A0A699ZP52_HAELA</name>
<gene>
    <name evidence="1" type="ORF">HaLaN_21360</name>
</gene>
<organism evidence="1 2">
    <name type="scientific">Haematococcus lacustris</name>
    <name type="common">Green alga</name>
    <name type="synonym">Haematococcus pluvialis</name>
    <dbReference type="NCBI Taxonomy" id="44745"/>
    <lineage>
        <taxon>Eukaryota</taxon>
        <taxon>Viridiplantae</taxon>
        <taxon>Chlorophyta</taxon>
        <taxon>core chlorophytes</taxon>
        <taxon>Chlorophyceae</taxon>
        <taxon>CS clade</taxon>
        <taxon>Chlamydomonadales</taxon>
        <taxon>Haematococcaceae</taxon>
        <taxon>Haematococcus</taxon>
    </lineage>
</organism>
<proteinExistence type="predicted"/>
<protein>
    <submittedName>
        <fullName evidence="1">Uncharacterized protein</fullName>
    </submittedName>
</protein>
<evidence type="ECO:0000313" key="2">
    <source>
        <dbReference type="Proteomes" id="UP000485058"/>
    </source>
</evidence>
<dbReference type="EMBL" id="BLLF01002340">
    <property type="protein sequence ID" value="GFH23705.1"/>
    <property type="molecule type" value="Genomic_DNA"/>
</dbReference>
<sequence length="117" mass="12589">MAKQGHGQLFPLHAIPPCHPATHAIPLHAFHYIAHAHLLGLFLQRTLPGFPAARAAAVPTWSPVIAAEQAALVNHAYTVLKKPLYRANYLGHVSSVCVITLSNDMEVARGVVAFITS</sequence>
<dbReference type="Proteomes" id="UP000485058">
    <property type="component" value="Unassembled WGS sequence"/>
</dbReference>
<accession>A0A699ZP52</accession>
<reference evidence="1 2" key="1">
    <citation type="submission" date="2020-02" db="EMBL/GenBank/DDBJ databases">
        <title>Draft genome sequence of Haematococcus lacustris strain NIES-144.</title>
        <authorList>
            <person name="Morimoto D."/>
            <person name="Nakagawa S."/>
            <person name="Yoshida T."/>
            <person name="Sawayama S."/>
        </authorList>
    </citation>
    <scope>NUCLEOTIDE SEQUENCE [LARGE SCALE GENOMIC DNA]</scope>
    <source>
        <strain evidence="1 2">NIES-144</strain>
    </source>
</reference>
<comment type="caution">
    <text evidence="1">The sequence shown here is derived from an EMBL/GenBank/DDBJ whole genome shotgun (WGS) entry which is preliminary data.</text>
</comment>
<keyword evidence="2" id="KW-1185">Reference proteome</keyword>
<dbReference type="AlphaFoldDB" id="A0A699ZP52"/>